<feature type="chain" id="PRO_5047489880" description="Lysozyme inhibitor LprI N-terminal domain-containing protein" evidence="1">
    <location>
        <begin position="22"/>
        <end position="344"/>
    </location>
</feature>
<organism evidence="2 3">
    <name type="scientific">Asaia lannensis NBRC 102526</name>
    <dbReference type="NCBI Taxonomy" id="1307926"/>
    <lineage>
        <taxon>Bacteria</taxon>
        <taxon>Pseudomonadati</taxon>
        <taxon>Pseudomonadota</taxon>
        <taxon>Alphaproteobacteria</taxon>
        <taxon>Acetobacterales</taxon>
        <taxon>Acetobacteraceae</taxon>
        <taxon>Asaia</taxon>
    </lineage>
</organism>
<protein>
    <recommendedName>
        <fullName evidence="4">Lysozyme inhibitor LprI N-terminal domain-containing protein</fullName>
    </recommendedName>
</protein>
<dbReference type="RefSeq" id="WP_252848258.1">
    <property type="nucleotide sequence ID" value="NZ_BAPW01000034.1"/>
</dbReference>
<feature type="signal peptide" evidence="1">
    <location>
        <begin position="1"/>
        <end position="21"/>
    </location>
</feature>
<evidence type="ECO:0000256" key="1">
    <source>
        <dbReference type="SAM" id="SignalP"/>
    </source>
</evidence>
<sequence length="344" mass="37698">MTRVLHLAAALGMLLPCAAFAENRDTANLSRTDELCASVARVIPLDSDRPSPADLAGLKGCDSEALYFGIGRKADPAQARNCAFAEAAGEDEQAVRGYSGRHMLMMIYANGRGAKQNIPYAQHLACTSSFAPAERTERVDHLQAMADGNDRREFDYCDDATAGVTGGFCEAHHARIETQSLNAIIDAFAATLSPKAKPYFARLVAQQKLWGEARASNETDLSGTLRSAFEIQEVQLQLRDFTQMLGRLERKPLPRLGKMQLQAANTRMNDALIRLSGHEAIGGTTIGFDGIRQAQTAFQAYRQAWGSFASIAYPQWDHDAAQAWVTMKRADMLDHMAAWLKDAK</sequence>
<evidence type="ECO:0008006" key="4">
    <source>
        <dbReference type="Google" id="ProtNLM"/>
    </source>
</evidence>
<dbReference type="EMBL" id="JAMXQU010000001">
    <property type="protein sequence ID" value="MCO6158643.1"/>
    <property type="molecule type" value="Genomic_DNA"/>
</dbReference>
<keyword evidence="3" id="KW-1185">Reference proteome</keyword>
<name>A0ABT1CCQ3_9PROT</name>
<gene>
    <name evidence="2" type="ORF">NF685_01195</name>
</gene>
<keyword evidence="1" id="KW-0732">Signal</keyword>
<accession>A0ABT1CCQ3</accession>
<evidence type="ECO:0000313" key="3">
    <source>
        <dbReference type="Proteomes" id="UP001523401"/>
    </source>
</evidence>
<proteinExistence type="predicted"/>
<reference evidence="2 3" key="1">
    <citation type="submission" date="2022-06" db="EMBL/GenBank/DDBJ databases">
        <title>Whole-genome of Asaia lannensis strain LMG 27011T.</title>
        <authorList>
            <person name="Sombolestani A."/>
        </authorList>
    </citation>
    <scope>NUCLEOTIDE SEQUENCE [LARGE SCALE GENOMIC DNA]</scope>
    <source>
        <strain evidence="2 3">NBRC 102526</strain>
    </source>
</reference>
<dbReference type="Proteomes" id="UP001523401">
    <property type="component" value="Unassembled WGS sequence"/>
</dbReference>
<evidence type="ECO:0000313" key="2">
    <source>
        <dbReference type="EMBL" id="MCO6158643.1"/>
    </source>
</evidence>
<comment type="caution">
    <text evidence="2">The sequence shown here is derived from an EMBL/GenBank/DDBJ whole genome shotgun (WGS) entry which is preliminary data.</text>
</comment>